<dbReference type="InterPro" id="IPR036388">
    <property type="entry name" value="WH-like_DNA-bd_sf"/>
</dbReference>
<gene>
    <name evidence="2" type="ORF">LMG31841_05126</name>
</gene>
<reference evidence="2" key="1">
    <citation type="submission" date="2021-04" db="EMBL/GenBank/DDBJ databases">
        <authorList>
            <person name="Vanwijnsberghe S."/>
        </authorList>
    </citation>
    <scope>NUCLEOTIDE SEQUENCE</scope>
    <source>
        <strain evidence="2">LMG 31841</strain>
    </source>
</reference>
<dbReference type="Proteomes" id="UP000789704">
    <property type="component" value="Unassembled WGS sequence"/>
</dbReference>
<feature type="domain" description="HTH marR-type" evidence="1">
    <location>
        <begin position="18"/>
        <end position="154"/>
    </location>
</feature>
<dbReference type="InterPro" id="IPR052526">
    <property type="entry name" value="HTH-type_Bedaq_tolerance"/>
</dbReference>
<comment type="caution">
    <text evidence="2">The sequence shown here is derived from an EMBL/GenBank/DDBJ whole genome shotgun (WGS) entry which is preliminary data.</text>
</comment>
<evidence type="ECO:0000259" key="1">
    <source>
        <dbReference type="PROSITE" id="PS50995"/>
    </source>
</evidence>
<dbReference type="PROSITE" id="PS50995">
    <property type="entry name" value="HTH_MARR_2"/>
    <property type="match status" value="1"/>
</dbReference>
<dbReference type="SMART" id="SM00347">
    <property type="entry name" value="HTH_MARR"/>
    <property type="match status" value="1"/>
</dbReference>
<dbReference type="SUPFAM" id="SSF46785">
    <property type="entry name" value="Winged helix' DNA-binding domain"/>
    <property type="match status" value="1"/>
</dbReference>
<accession>A0A9N8X4K9</accession>
<evidence type="ECO:0000313" key="2">
    <source>
        <dbReference type="EMBL" id="CAG4921773.1"/>
    </source>
</evidence>
<dbReference type="EMBL" id="CAJQZC010000012">
    <property type="protein sequence ID" value="CAG4921773.1"/>
    <property type="molecule type" value="Genomic_DNA"/>
</dbReference>
<dbReference type="PANTHER" id="PTHR39515:SF2">
    <property type="entry name" value="HTH-TYPE TRANSCRIPTIONAL REGULATOR RV0880"/>
    <property type="match status" value="1"/>
</dbReference>
<dbReference type="InterPro" id="IPR000835">
    <property type="entry name" value="HTH_MarR-typ"/>
</dbReference>
<dbReference type="RefSeq" id="WP_228882943.1">
    <property type="nucleotide sequence ID" value="NZ_CAJQZC010000012.1"/>
</dbReference>
<sequence>MASRTEEPRGDAADIALALSLAGELRVLSGKLKRRMREEANLGDLTFSQTRVLTLLELEGPATVTALARAEGVRPQSMGETVASLKAAGLICGEPDPVDGRQTVLSLTAACRKAIRAGRAAREDWLFRAIRAKLAPAEQKKLAAGVELLKRLLDA</sequence>
<dbReference type="Pfam" id="PF12802">
    <property type="entry name" value="MarR_2"/>
    <property type="match status" value="1"/>
</dbReference>
<organism evidence="2 3">
    <name type="scientific">Paraburkholderia saeva</name>
    <dbReference type="NCBI Taxonomy" id="2777537"/>
    <lineage>
        <taxon>Bacteria</taxon>
        <taxon>Pseudomonadati</taxon>
        <taxon>Pseudomonadota</taxon>
        <taxon>Betaproteobacteria</taxon>
        <taxon>Burkholderiales</taxon>
        <taxon>Burkholderiaceae</taxon>
        <taxon>Paraburkholderia</taxon>
    </lineage>
</organism>
<dbReference type="AlphaFoldDB" id="A0A9N8X4K9"/>
<dbReference type="PANTHER" id="PTHR39515">
    <property type="entry name" value="CONSERVED PROTEIN"/>
    <property type="match status" value="1"/>
</dbReference>
<keyword evidence="3" id="KW-1185">Reference proteome</keyword>
<evidence type="ECO:0000313" key="3">
    <source>
        <dbReference type="Proteomes" id="UP000789704"/>
    </source>
</evidence>
<dbReference type="Gene3D" id="1.10.287.100">
    <property type="match status" value="1"/>
</dbReference>
<dbReference type="Gene3D" id="1.10.10.10">
    <property type="entry name" value="Winged helix-like DNA-binding domain superfamily/Winged helix DNA-binding domain"/>
    <property type="match status" value="1"/>
</dbReference>
<proteinExistence type="predicted"/>
<dbReference type="InterPro" id="IPR036390">
    <property type="entry name" value="WH_DNA-bd_sf"/>
</dbReference>
<protein>
    <submittedName>
        <fullName evidence="2">HTH-type transcriptional regulator</fullName>
    </submittedName>
</protein>
<name>A0A9N8X4K9_9BURK</name>
<dbReference type="GO" id="GO:0003700">
    <property type="term" value="F:DNA-binding transcription factor activity"/>
    <property type="evidence" value="ECO:0007669"/>
    <property type="project" value="InterPro"/>
</dbReference>